<protein>
    <submittedName>
        <fullName evidence="4">Deoxyribonuclease Tat-D</fullName>
    </submittedName>
</protein>
<evidence type="ECO:0000313" key="4">
    <source>
        <dbReference type="EMBL" id="KAJ8046651.1"/>
    </source>
</evidence>
<keyword evidence="5" id="KW-1185">Reference proteome</keyword>
<feature type="region of interest" description="Disordered" evidence="3">
    <location>
        <begin position="183"/>
        <end position="333"/>
    </location>
</feature>
<dbReference type="InterPro" id="IPR018228">
    <property type="entry name" value="DNase_TatD-rel_CS"/>
</dbReference>
<dbReference type="Gene3D" id="3.20.20.140">
    <property type="entry name" value="Metal-dependent hydrolases"/>
    <property type="match status" value="1"/>
</dbReference>
<dbReference type="InterPro" id="IPR032466">
    <property type="entry name" value="Metal_Hydrolase"/>
</dbReference>
<evidence type="ECO:0000256" key="2">
    <source>
        <dbReference type="ARBA" id="ARBA00022801"/>
    </source>
</evidence>
<feature type="compositionally biased region" description="Basic and acidic residues" evidence="3">
    <location>
        <begin position="206"/>
        <end position="225"/>
    </location>
</feature>
<dbReference type="FunFam" id="3.20.20.140:FF:000027">
    <property type="entry name" value="putative deoxyribonuclease TATDN2"/>
    <property type="match status" value="1"/>
</dbReference>
<feature type="compositionally biased region" description="Basic and acidic residues" evidence="3">
    <location>
        <begin position="137"/>
        <end position="158"/>
    </location>
</feature>
<reference evidence="4" key="1">
    <citation type="submission" date="2021-10" db="EMBL/GenBank/DDBJ databases">
        <title>Tropical sea cucumber genome reveals ecological adaptation and Cuvierian tubules defense mechanism.</title>
        <authorList>
            <person name="Chen T."/>
        </authorList>
    </citation>
    <scope>NUCLEOTIDE SEQUENCE</scope>
    <source>
        <strain evidence="4">Nanhai2018</strain>
        <tissue evidence="4">Muscle</tissue>
    </source>
</reference>
<proteinExistence type="inferred from homology"/>
<feature type="compositionally biased region" description="Acidic residues" evidence="3">
    <location>
        <begin position="578"/>
        <end position="590"/>
    </location>
</feature>
<dbReference type="PROSITE" id="PS01137">
    <property type="entry name" value="TATD_1"/>
    <property type="match status" value="1"/>
</dbReference>
<dbReference type="CDD" id="cd01310">
    <property type="entry name" value="TatD_DNAse"/>
    <property type="match status" value="1"/>
</dbReference>
<dbReference type="SUPFAM" id="SSF51556">
    <property type="entry name" value="Metallo-dependent hydrolases"/>
    <property type="match status" value="1"/>
</dbReference>
<sequence>MANQQRSRVSHVDTPRPVIRGTSRINIRLHPENRLRKFGPGLQKQHLAKLELAISGEGERSHALVKKEGLWTPNNPESACSKDIVSGLQKQHVTKSERGTSGEGTRFHTLAKRDGLWTPGSVCPKVVVPALQKQHLTRSETETSSEGEKSHVSAKKDGPWTPYNPRSVCPKVMLPRPLKVLSMATSASEKSGTKHESIKMKGTKTQLKEDNLKAHDGEKGDLRDTDSDEESSSSKRSREEMEEGEIDEEAAKGQGSSKKSRPDSGGVISKHEDGDTPVKGIQSKGRKLNMPVQYHLLSLQKGEEERKMSAEQKELAEDSGSKEIGGKGCKGHMPLVLSEKKTCKDFISKDVKGNKKILDDSTEDSDEDKEAWNKVVQRLTNDVNELEPVQSLSSQLQRSSPPVINQQYEQVQSHSSQLQRSNHPTGQPVFMHPWGLFPFEPDNSEDPRYQVWHQQQYFPYPFHVRPPRTPQPCPPRLPPGFQLPSASKGQVPRQFRTPPCSKIPVNLTGASGEGTIDSTPGYCRYTPPGGTGFVSPHEGYYKPPSHGKGMTGDGQFVASSEYFRGHVPEGKHIYFQSSDEDENISDDDDAEKEKENSSAKAGNADCMKIEDGDKLDDKGSTPARPKRKVYVPGKIKQMTEGRCDLMRFKRTEESNEQSFIGLIKKETSVSIYSQQEASNEAQPDQEKGQENQEFISFQKALIGKHNFHKDAPRSQRVARIQPRRRLTLQEEVMMESIPKELHHQFDLPSFSSPPNVLPSLRSDVIYPWSKEEYIDTHCHIDFLYQRLGFHGTFDKFGRVRNFPENYGGCVAVFCTPESFHPSNELWQNLLNEDKIWGAFGCHPHHVKTYDGVVETNIMQGMMHSKAVAFGEIGLDYSKKNTSDHILQHMVFKRQLALALKLQKPLVIHSRDAESDTLDIMVSMVPKDYKIHRHCFTGPPEEARAFLKAFPNSFIGITNLVTFPTAVETHRTAQEIPLDKILLETDAPYFLPRQCPRELRWSHPAMAVFVAEKIARLRGITTDEVLRAVRKNTREMYGI</sequence>
<dbReference type="OrthoDB" id="9980814at2759"/>
<evidence type="ECO:0000313" key="5">
    <source>
        <dbReference type="Proteomes" id="UP001152320"/>
    </source>
</evidence>
<dbReference type="Proteomes" id="UP001152320">
    <property type="component" value="Chromosome 2"/>
</dbReference>
<dbReference type="EMBL" id="JAIZAY010000002">
    <property type="protein sequence ID" value="KAJ8046651.1"/>
    <property type="molecule type" value="Genomic_DNA"/>
</dbReference>
<gene>
    <name evidence="4" type="ORF">HOLleu_05404</name>
</gene>
<dbReference type="GO" id="GO:0016788">
    <property type="term" value="F:hydrolase activity, acting on ester bonds"/>
    <property type="evidence" value="ECO:0007669"/>
    <property type="project" value="InterPro"/>
</dbReference>
<evidence type="ECO:0000256" key="3">
    <source>
        <dbReference type="SAM" id="MobiDB-lite"/>
    </source>
</evidence>
<dbReference type="PANTHER" id="PTHR46363">
    <property type="entry name" value="DEOXYRIBONUCLEASE TATDN2-RELATED"/>
    <property type="match status" value="1"/>
</dbReference>
<feature type="compositionally biased region" description="Basic and acidic residues" evidence="3">
    <location>
        <begin position="607"/>
        <end position="619"/>
    </location>
</feature>
<dbReference type="PROSITE" id="PS01091">
    <property type="entry name" value="TATD_3"/>
    <property type="match status" value="1"/>
</dbReference>
<comment type="caution">
    <text evidence="4">The sequence shown here is derived from an EMBL/GenBank/DDBJ whole genome shotgun (WGS) entry which is preliminary data.</text>
</comment>
<dbReference type="Pfam" id="PF01026">
    <property type="entry name" value="TatD_DNase"/>
    <property type="match status" value="1"/>
</dbReference>
<dbReference type="AlphaFoldDB" id="A0A9Q1HIX5"/>
<feature type="region of interest" description="Disordered" evidence="3">
    <location>
        <begin position="486"/>
        <end position="512"/>
    </location>
</feature>
<feature type="region of interest" description="Disordered" evidence="3">
    <location>
        <begin position="574"/>
        <end position="626"/>
    </location>
</feature>
<organism evidence="4 5">
    <name type="scientific">Holothuria leucospilota</name>
    <name type="common">Black long sea cucumber</name>
    <name type="synonym">Mertensiothuria leucospilota</name>
    <dbReference type="NCBI Taxonomy" id="206669"/>
    <lineage>
        <taxon>Eukaryota</taxon>
        <taxon>Metazoa</taxon>
        <taxon>Echinodermata</taxon>
        <taxon>Eleutherozoa</taxon>
        <taxon>Echinozoa</taxon>
        <taxon>Holothuroidea</taxon>
        <taxon>Aspidochirotacea</taxon>
        <taxon>Aspidochirotida</taxon>
        <taxon>Holothuriidae</taxon>
        <taxon>Holothuria</taxon>
    </lineage>
</organism>
<dbReference type="PANTHER" id="PTHR46363:SF1">
    <property type="entry name" value="DEOXYRIBONUCLEASE TATDN2-RELATED"/>
    <property type="match status" value="1"/>
</dbReference>
<evidence type="ECO:0000256" key="1">
    <source>
        <dbReference type="ARBA" id="ARBA00009275"/>
    </source>
</evidence>
<name>A0A9Q1HIX5_HOLLE</name>
<feature type="region of interest" description="Disordered" evidence="3">
    <location>
        <begin position="134"/>
        <end position="170"/>
    </location>
</feature>
<keyword evidence="2" id="KW-0378">Hydrolase</keyword>
<accession>A0A9Q1HIX5</accession>
<comment type="similarity">
    <text evidence="1">Belongs to the metallo-dependent hydrolases superfamily. TatD-type hydrolase family.</text>
</comment>
<dbReference type="InterPro" id="IPR001130">
    <property type="entry name" value="TatD-like"/>
</dbReference>
<feature type="compositionally biased region" description="Basic and acidic residues" evidence="3">
    <location>
        <begin position="301"/>
        <end position="325"/>
    </location>
</feature>